<evidence type="ECO:0000313" key="2">
    <source>
        <dbReference type="EMBL" id="REF00687.1"/>
    </source>
</evidence>
<comment type="caution">
    <text evidence="2">The sequence shown here is derived from an EMBL/GenBank/DDBJ whole genome shotgun (WGS) entry which is preliminary data.</text>
</comment>
<reference evidence="2 3" key="1">
    <citation type="submission" date="2018-08" db="EMBL/GenBank/DDBJ databases">
        <title>Sequencing the genomes of 1000 actinobacteria strains.</title>
        <authorList>
            <person name="Klenk H.-P."/>
        </authorList>
    </citation>
    <scope>NUCLEOTIDE SEQUENCE [LARGE SCALE GENOMIC DNA]</scope>
    <source>
        <strain evidence="2 3">DSM 43927</strain>
    </source>
</reference>
<organism evidence="2 3">
    <name type="scientific">Thermomonospora umbrina</name>
    <dbReference type="NCBI Taxonomy" id="111806"/>
    <lineage>
        <taxon>Bacteria</taxon>
        <taxon>Bacillati</taxon>
        <taxon>Actinomycetota</taxon>
        <taxon>Actinomycetes</taxon>
        <taxon>Streptosporangiales</taxon>
        <taxon>Thermomonosporaceae</taxon>
        <taxon>Thermomonospora</taxon>
    </lineage>
</organism>
<dbReference type="EMBL" id="QTTT01000001">
    <property type="protein sequence ID" value="REF00687.1"/>
    <property type="molecule type" value="Genomic_DNA"/>
</dbReference>
<sequence>MTALTDSTVTTGRLRTAWSAVHTPVAGVPRWARIAAFAVPFVVLPSSLWRLWAAFEDQVGLGEWAYVVFLSVLSELVAFTAVGLVATWGERFPRWFPGLRGRRVPTRAAVIPAALGTVVLTVMWTAAWVTDFAGVTLRGEPTPDDFPSQAGGWEAAIYHLCYLPLLLWGPLLATATYAYHRRRNH</sequence>
<dbReference type="AlphaFoldDB" id="A0A3D9SXK3"/>
<keyword evidence="1" id="KW-1133">Transmembrane helix</keyword>
<keyword evidence="1" id="KW-0812">Transmembrane</keyword>
<dbReference type="Proteomes" id="UP000256661">
    <property type="component" value="Unassembled WGS sequence"/>
</dbReference>
<accession>A0A3D9SXK3</accession>
<protein>
    <submittedName>
        <fullName evidence="2">Uncharacterized protein</fullName>
    </submittedName>
</protein>
<keyword evidence="1" id="KW-0472">Membrane</keyword>
<evidence type="ECO:0000256" key="1">
    <source>
        <dbReference type="SAM" id="Phobius"/>
    </source>
</evidence>
<feature type="transmembrane region" description="Helical" evidence="1">
    <location>
        <begin position="109"/>
        <end position="129"/>
    </location>
</feature>
<feature type="transmembrane region" description="Helical" evidence="1">
    <location>
        <begin position="34"/>
        <end position="52"/>
    </location>
</feature>
<feature type="transmembrane region" description="Helical" evidence="1">
    <location>
        <begin position="64"/>
        <end position="88"/>
    </location>
</feature>
<dbReference type="OrthoDB" id="2717873at2"/>
<dbReference type="RefSeq" id="WP_116025815.1">
    <property type="nucleotide sequence ID" value="NZ_QTTT01000001.1"/>
</dbReference>
<name>A0A3D9SXK3_9ACTN</name>
<gene>
    <name evidence="2" type="ORF">DFJ69_6250</name>
</gene>
<keyword evidence="3" id="KW-1185">Reference proteome</keyword>
<feature type="transmembrane region" description="Helical" evidence="1">
    <location>
        <begin position="156"/>
        <end position="179"/>
    </location>
</feature>
<evidence type="ECO:0000313" key="3">
    <source>
        <dbReference type="Proteomes" id="UP000256661"/>
    </source>
</evidence>
<proteinExistence type="predicted"/>